<keyword evidence="5" id="KW-0598">Phosphotransferase system</keyword>
<name>A0A9D2F053_9ACTN</name>
<evidence type="ECO:0000256" key="1">
    <source>
        <dbReference type="ARBA" id="ARBA00022448"/>
    </source>
</evidence>
<evidence type="ECO:0000256" key="2">
    <source>
        <dbReference type="ARBA" id="ARBA00022553"/>
    </source>
</evidence>
<evidence type="ECO:0000256" key="3">
    <source>
        <dbReference type="ARBA" id="ARBA00022597"/>
    </source>
</evidence>
<dbReference type="CDD" id="cd00211">
    <property type="entry name" value="PTS_IIA_fru"/>
    <property type="match status" value="1"/>
</dbReference>
<evidence type="ECO:0000256" key="4">
    <source>
        <dbReference type="ARBA" id="ARBA00022679"/>
    </source>
</evidence>
<evidence type="ECO:0000313" key="8">
    <source>
        <dbReference type="Proteomes" id="UP000824062"/>
    </source>
</evidence>
<dbReference type="EC" id="2.7.1.202" evidence="7"/>
<proteinExistence type="predicted"/>
<dbReference type="GO" id="GO:0009401">
    <property type="term" value="P:phosphoenolpyruvate-dependent sugar phosphotransferase system"/>
    <property type="evidence" value="ECO:0007669"/>
    <property type="project" value="UniProtKB-KW"/>
</dbReference>
<gene>
    <name evidence="7" type="ORF">IAA19_05845</name>
</gene>
<evidence type="ECO:0000313" key="7">
    <source>
        <dbReference type="EMBL" id="HIZ46525.1"/>
    </source>
</evidence>
<dbReference type="InterPro" id="IPR051541">
    <property type="entry name" value="PTS_SugarTrans_NitroReg"/>
</dbReference>
<dbReference type="GO" id="GO:0030295">
    <property type="term" value="F:protein kinase activator activity"/>
    <property type="evidence" value="ECO:0007669"/>
    <property type="project" value="TreeGrafter"/>
</dbReference>
<dbReference type="GO" id="GO:0008982">
    <property type="term" value="F:protein-N(PI)-phosphohistidine-sugar phosphotransferase activity"/>
    <property type="evidence" value="ECO:0007669"/>
    <property type="project" value="InterPro"/>
</dbReference>
<dbReference type="PROSITE" id="PS51094">
    <property type="entry name" value="PTS_EIIA_TYPE_2"/>
    <property type="match status" value="1"/>
</dbReference>
<dbReference type="Proteomes" id="UP000824062">
    <property type="component" value="Unassembled WGS sequence"/>
</dbReference>
<dbReference type="GO" id="GO:0016020">
    <property type="term" value="C:membrane"/>
    <property type="evidence" value="ECO:0007669"/>
    <property type="project" value="InterPro"/>
</dbReference>
<accession>A0A9D2F053</accession>
<dbReference type="InterPro" id="IPR016152">
    <property type="entry name" value="PTrfase/Anion_transptr"/>
</dbReference>
<reference evidence="7" key="1">
    <citation type="journal article" date="2021" name="PeerJ">
        <title>Extensive microbial diversity within the chicken gut microbiome revealed by metagenomics and culture.</title>
        <authorList>
            <person name="Gilroy R."/>
            <person name="Ravi A."/>
            <person name="Getino M."/>
            <person name="Pursley I."/>
            <person name="Horton D.L."/>
            <person name="Alikhan N.F."/>
            <person name="Baker D."/>
            <person name="Gharbi K."/>
            <person name="Hall N."/>
            <person name="Watson M."/>
            <person name="Adriaenssens E.M."/>
            <person name="Foster-Nyarko E."/>
            <person name="Jarju S."/>
            <person name="Secka A."/>
            <person name="Antonio M."/>
            <person name="Oren A."/>
            <person name="Chaudhuri R.R."/>
            <person name="La Ragione R."/>
            <person name="Hildebrand F."/>
            <person name="Pallen M.J."/>
        </authorList>
    </citation>
    <scope>NUCLEOTIDE SEQUENCE</scope>
    <source>
        <strain evidence="7">ChiHjej12B11-14209</strain>
    </source>
</reference>
<dbReference type="InterPro" id="IPR002178">
    <property type="entry name" value="PTS_EIIA_type-2_dom"/>
</dbReference>
<organism evidence="7 8">
    <name type="scientific">Candidatus Olsenella pullistercoris</name>
    <dbReference type="NCBI Taxonomy" id="2838712"/>
    <lineage>
        <taxon>Bacteria</taxon>
        <taxon>Bacillati</taxon>
        <taxon>Actinomycetota</taxon>
        <taxon>Coriobacteriia</taxon>
        <taxon>Coriobacteriales</taxon>
        <taxon>Atopobiaceae</taxon>
        <taxon>Olsenella</taxon>
    </lineage>
</organism>
<dbReference type="PANTHER" id="PTHR47738:SF1">
    <property type="entry name" value="NITROGEN REGULATORY PROTEIN"/>
    <property type="match status" value="1"/>
</dbReference>
<evidence type="ECO:0000256" key="5">
    <source>
        <dbReference type="ARBA" id="ARBA00022683"/>
    </source>
</evidence>
<dbReference type="EMBL" id="DXBM01000050">
    <property type="protein sequence ID" value="HIZ46525.1"/>
    <property type="molecule type" value="Genomic_DNA"/>
</dbReference>
<sequence>MSEFVPVSHVLLDCSAATVDDALKLISEQAVAFGLAEDAAAVCDAFKAREAEGTTGMMGGFAIPHAKSEAIKESGVIIVKFSGGVEWASMDGEPITCAIALLTPASEAGTTHLQLLSKVAVLLMDEHFRSGVQDAADAEKVAALVNEGLSAE</sequence>
<keyword evidence="4 7" id="KW-0808">Transferase</keyword>
<dbReference type="Pfam" id="PF00359">
    <property type="entry name" value="PTS_EIIA_2"/>
    <property type="match status" value="1"/>
</dbReference>
<keyword evidence="2" id="KW-0597">Phosphoprotein</keyword>
<dbReference type="PANTHER" id="PTHR47738">
    <property type="entry name" value="PTS SYSTEM FRUCTOSE-LIKE EIIA COMPONENT-RELATED"/>
    <property type="match status" value="1"/>
</dbReference>
<keyword evidence="3" id="KW-0762">Sugar transport</keyword>
<feature type="domain" description="PTS EIIA type-2" evidence="6">
    <location>
        <begin position="3"/>
        <end position="148"/>
    </location>
</feature>
<dbReference type="SUPFAM" id="SSF55804">
    <property type="entry name" value="Phoshotransferase/anion transport protein"/>
    <property type="match status" value="1"/>
</dbReference>
<protein>
    <submittedName>
        <fullName evidence="7">Fructose PTS transporter subunit IIA</fullName>
        <ecNumber evidence="7">2.7.1.202</ecNumber>
    </submittedName>
</protein>
<reference evidence="7" key="2">
    <citation type="submission" date="2021-04" db="EMBL/GenBank/DDBJ databases">
        <authorList>
            <person name="Gilroy R."/>
        </authorList>
    </citation>
    <scope>NUCLEOTIDE SEQUENCE</scope>
    <source>
        <strain evidence="7">ChiHjej12B11-14209</strain>
    </source>
</reference>
<dbReference type="Gene3D" id="3.40.930.10">
    <property type="entry name" value="Mannitol-specific EII, Chain A"/>
    <property type="match status" value="1"/>
</dbReference>
<comment type="caution">
    <text evidence="7">The sequence shown here is derived from an EMBL/GenBank/DDBJ whole genome shotgun (WGS) entry which is preliminary data.</text>
</comment>
<dbReference type="AlphaFoldDB" id="A0A9D2F053"/>
<dbReference type="InterPro" id="IPR004715">
    <property type="entry name" value="PTS_IIA_fruc"/>
</dbReference>
<dbReference type="NCBIfam" id="TIGR00848">
    <property type="entry name" value="fruA"/>
    <property type="match status" value="1"/>
</dbReference>
<keyword evidence="1" id="KW-0813">Transport</keyword>
<evidence type="ECO:0000259" key="6">
    <source>
        <dbReference type="PROSITE" id="PS51094"/>
    </source>
</evidence>